<dbReference type="SUPFAM" id="SSF53328">
    <property type="entry name" value="Formyltransferase"/>
    <property type="match status" value="1"/>
</dbReference>
<sequence>MNKVKTDFSISIFAGDNLFTFLSMSQVLKTLDIDRIFISNFNQDSKKIKKIYAKTSLQYFIYRSFVQVISIFFRNISIKNFAKKNGIPVEFVSTKKDILGISKSKPDLALAANFDMIIPTDFINSLKFGIMNVHAADLPKDKGISPVVWAFCRGDEEIFISFYMMDGGIDTGPIIKKEKIIINKKWSLFRTYCEVLLRASQVIPELIKSKSFQNLSENNVESTDTPEIMESYNSWPNKELHRIMRRTGRSYFKLSDLSFLIRTKNQL</sequence>
<reference evidence="2 3" key="1">
    <citation type="submission" date="2020-04" db="EMBL/GenBank/DDBJ databases">
        <authorList>
            <person name="Yoon J."/>
        </authorList>
    </citation>
    <scope>NUCLEOTIDE SEQUENCE [LARGE SCALE GENOMIC DNA]</scope>
    <source>
        <strain evidence="2 3">DJ-13</strain>
    </source>
</reference>
<dbReference type="InterPro" id="IPR002376">
    <property type="entry name" value="Formyl_transf_N"/>
</dbReference>
<gene>
    <name evidence="2" type="ORF">HCU67_08670</name>
</gene>
<proteinExistence type="predicted"/>
<accession>A0ABX1GQ26</accession>
<dbReference type="EMBL" id="JAAWWL010000002">
    <property type="protein sequence ID" value="NKI32012.1"/>
    <property type="molecule type" value="Genomic_DNA"/>
</dbReference>
<dbReference type="InterPro" id="IPR036477">
    <property type="entry name" value="Formyl_transf_N_sf"/>
</dbReference>
<dbReference type="RefSeq" id="WP_168552239.1">
    <property type="nucleotide sequence ID" value="NZ_JAAWWL010000002.1"/>
</dbReference>
<feature type="domain" description="Formyl transferase N-terminal" evidence="1">
    <location>
        <begin position="101"/>
        <end position="204"/>
    </location>
</feature>
<evidence type="ECO:0000313" key="3">
    <source>
        <dbReference type="Proteomes" id="UP000718451"/>
    </source>
</evidence>
<keyword evidence="3" id="KW-1185">Reference proteome</keyword>
<dbReference type="PANTHER" id="PTHR11138:SF5">
    <property type="entry name" value="METHIONYL-TRNA FORMYLTRANSFERASE, MITOCHONDRIAL"/>
    <property type="match status" value="1"/>
</dbReference>
<protein>
    <recommendedName>
        <fullName evidence="1">Formyl transferase N-terminal domain-containing protein</fullName>
    </recommendedName>
</protein>
<evidence type="ECO:0000313" key="2">
    <source>
        <dbReference type="EMBL" id="NKI32012.1"/>
    </source>
</evidence>
<dbReference type="Gene3D" id="3.40.50.12230">
    <property type="match status" value="1"/>
</dbReference>
<comment type="caution">
    <text evidence="2">The sequence shown here is derived from an EMBL/GenBank/DDBJ whole genome shotgun (WGS) entry which is preliminary data.</text>
</comment>
<evidence type="ECO:0000259" key="1">
    <source>
        <dbReference type="Pfam" id="PF00551"/>
    </source>
</evidence>
<organism evidence="2 3">
    <name type="scientific">Croceivirga thetidis</name>
    <dbReference type="NCBI Taxonomy" id="2721623"/>
    <lineage>
        <taxon>Bacteria</taxon>
        <taxon>Pseudomonadati</taxon>
        <taxon>Bacteroidota</taxon>
        <taxon>Flavobacteriia</taxon>
        <taxon>Flavobacteriales</taxon>
        <taxon>Flavobacteriaceae</taxon>
        <taxon>Croceivirga</taxon>
    </lineage>
</organism>
<dbReference type="PANTHER" id="PTHR11138">
    <property type="entry name" value="METHIONYL-TRNA FORMYLTRANSFERASE"/>
    <property type="match status" value="1"/>
</dbReference>
<name>A0ABX1GQ26_9FLAO</name>
<dbReference type="Proteomes" id="UP000718451">
    <property type="component" value="Unassembled WGS sequence"/>
</dbReference>
<dbReference type="Pfam" id="PF00551">
    <property type="entry name" value="Formyl_trans_N"/>
    <property type="match status" value="1"/>
</dbReference>